<reference evidence="8" key="1">
    <citation type="submission" date="2025-08" db="UniProtKB">
        <authorList>
            <consortium name="Ensembl"/>
        </authorList>
    </citation>
    <scope>IDENTIFICATION</scope>
</reference>
<keyword evidence="3 6" id="KW-0964">Secreted</keyword>
<dbReference type="GeneID" id="111833571"/>
<feature type="domain" description="CTCK" evidence="7">
    <location>
        <begin position="154"/>
        <end position="244"/>
    </location>
</feature>
<dbReference type="SMART" id="SM00041">
    <property type="entry name" value="CT"/>
    <property type="match status" value="1"/>
</dbReference>
<dbReference type="STRING" id="1676925.ENSPKIP00000026810"/>
<name>A0A3B3S9B6_9TELE</name>
<evidence type="ECO:0000313" key="9">
    <source>
        <dbReference type="Proteomes" id="UP000261540"/>
    </source>
</evidence>
<dbReference type="GO" id="GO:0032926">
    <property type="term" value="P:negative regulation of activin receptor signaling pathway"/>
    <property type="evidence" value="ECO:0007669"/>
    <property type="project" value="UniProtKB-ARBA"/>
</dbReference>
<evidence type="ECO:0000256" key="5">
    <source>
        <dbReference type="ARBA" id="ARBA00023157"/>
    </source>
</evidence>
<dbReference type="GO" id="GO:0048513">
    <property type="term" value="P:animal organ development"/>
    <property type="evidence" value="ECO:0007669"/>
    <property type="project" value="UniProtKB-ARBA"/>
</dbReference>
<evidence type="ECO:0000313" key="8">
    <source>
        <dbReference type="Ensembl" id="ENSPKIP00000026810.1"/>
    </source>
</evidence>
<dbReference type="Pfam" id="PF03045">
    <property type="entry name" value="DAN"/>
    <property type="match status" value="1"/>
</dbReference>
<evidence type="ECO:0000256" key="4">
    <source>
        <dbReference type="ARBA" id="ARBA00022729"/>
    </source>
</evidence>
<dbReference type="InterPro" id="IPR016860">
    <property type="entry name" value="Cerberus"/>
</dbReference>
<dbReference type="CTD" id="199699"/>
<dbReference type="GO" id="GO:0005576">
    <property type="term" value="C:extracellular region"/>
    <property type="evidence" value="ECO:0007669"/>
    <property type="project" value="UniProtKB-SubCell"/>
</dbReference>
<comment type="similarity">
    <text evidence="2 6">Belongs to the DAN family.</text>
</comment>
<feature type="signal peptide" evidence="6">
    <location>
        <begin position="1"/>
        <end position="18"/>
    </location>
</feature>
<proteinExistence type="inferred from homology"/>
<dbReference type="PANTHER" id="PTHR15273">
    <property type="entry name" value="DAN DOMAIN FAMILY MEMBER 5"/>
    <property type="match status" value="1"/>
</dbReference>
<dbReference type="PIRSF" id="PIRSF027807">
    <property type="entry name" value="Cerberus"/>
    <property type="match status" value="1"/>
</dbReference>
<keyword evidence="9" id="KW-1185">Reference proteome</keyword>
<dbReference type="RefSeq" id="XP_023647754.1">
    <property type="nucleotide sequence ID" value="XM_023791986.2"/>
</dbReference>
<evidence type="ECO:0000256" key="6">
    <source>
        <dbReference type="PIRNR" id="PIRNR027807"/>
    </source>
</evidence>
<dbReference type="AlphaFoldDB" id="A0A3B3S9B6"/>
<reference evidence="8" key="2">
    <citation type="submission" date="2025-09" db="UniProtKB">
        <authorList>
            <consortium name="Ensembl"/>
        </authorList>
    </citation>
    <scope>IDENTIFICATION</scope>
</reference>
<dbReference type="GeneTree" id="ENSGT00530000063926"/>
<keyword evidence="4 6" id="KW-0732">Signal</keyword>
<comment type="subcellular location">
    <subcellularLocation>
        <location evidence="1 6">Secreted</location>
    </subcellularLocation>
</comment>
<sequence length="260" mass="28317">MISVHFYFLITLSAVIHGFPQNAIEKFINKAKDLEASGSEADEPFRGIVKVVKISPHFLRPASLFRATNIRRGPKPRSPLPAFLALGRPGPVPSGKGTLLSALPKRHGDIIDVESKRRQGLAMWQRAMEKSSQGKEGLALPVNLKDISKQNCAAVPFLQRVTEAGCETVTVHNKLCFGQCSSLYIPPGGESAGAAPGGNQRASPCSRCSPSRSRYVTVPLRCRGTTRERQRRVMIVEECTCETGLEEGPAEGMAIPYLKH</sequence>
<organism evidence="8 9">
    <name type="scientific">Paramormyrops kingsleyae</name>
    <dbReference type="NCBI Taxonomy" id="1676925"/>
    <lineage>
        <taxon>Eukaryota</taxon>
        <taxon>Metazoa</taxon>
        <taxon>Chordata</taxon>
        <taxon>Craniata</taxon>
        <taxon>Vertebrata</taxon>
        <taxon>Euteleostomi</taxon>
        <taxon>Actinopterygii</taxon>
        <taxon>Neopterygii</taxon>
        <taxon>Teleostei</taxon>
        <taxon>Osteoglossocephala</taxon>
        <taxon>Osteoglossomorpha</taxon>
        <taxon>Osteoglossiformes</taxon>
        <taxon>Mormyridae</taxon>
        <taxon>Paramormyrops</taxon>
    </lineage>
</organism>
<evidence type="ECO:0000259" key="7">
    <source>
        <dbReference type="SMART" id="SM00041"/>
    </source>
</evidence>
<dbReference type="GO" id="GO:0003002">
    <property type="term" value="P:regionalization"/>
    <property type="evidence" value="ECO:0007669"/>
    <property type="project" value="UniProtKB-ARBA"/>
</dbReference>
<dbReference type="Proteomes" id="UP000261540">
    <property type="component" value="Unplaced"/>
</dbReference>
<accession>A0A3B3S9B6</accession>
<protein>
    <submittedName>
        <fullName evidence="8">DAN domain family, member 5</fullName>
    </submittedName>
</protein>
<evidence type="ECO:0000256" key="3">
    <source>
        <dbReference type="ARBA" id="ARBA00022525"/>
    </source>
</evidence>
<dbReference type="PANTHER" id="PTHR15273:SF8">
    <property type="entry name" value="CERBERUS"/>
    <property type="match status" value="1"/>
</dbReference>
<evidence type="ECO:0000256" key="1">
    <source>
        <dbReference type="ARBA" id="ARBA00004613"/>
    </source>
</evidence>
<dbReference type="KEGG" id="pki:111833571"/>
<feature type="chain" id="PRO_5024528078" evidence="6">
    <location>
        <begin position="19"/>
        <end position="260"/>
    </location>
</feature>
<evidence type="ECO:0000256" key="2">
    <source>
        <dbReference type="ARBA" id="ARBA00007872"/>
    </source>
</evidence>
<dbReference type="OrthoDB" id="9950584at2759"/>
<dbReference type="Gene3D" id="2.10.90.10">
    <property type="entry name" value="Cystine-knot cytokines"/>
    <property type="match status" value="1"/>
</dbReference>
<dbReference type="Ensembl" id="ENSPKIT00000007570.1">
    <property type="protein sequence ID" value="ENSPKIP00000026810.1"/>
    <property type="gene ID" value="ENSPKIG00000009143.1"/>
</dbReference>
<dbReference type="InterPro" id="IPR004133">
    <property type="entry name" value="DAN_dom"/>
</dbReference>
<dbReference type="InterPro" id="IPR029034">
    <property type="entry name" value="Cystine-knot_cytokine"/>
</dbReference>
<keyword evidence="5" id="KW-1015">Disulfide bond</keyword>
<dbReference type="InterPro" id="IPR006207">
    <property type="entry name" value="Cys_knot_C"/>
</dbReference>